<organism evidence="2 3">
    <name type="scientific">Muraenolepis orangiensis</name>
    <name type="common">Patagonian moray cod</name>
    <dbReference type="NCBI Taxonomy" id="630683"/>
    <lineage>
        <taxon>Eukaryota</taxon>
        <taxon>Metazoa</taxon>
        <taxon>Chordata</taxon>
        <taxon>Craniata</taxon>
        <taxon>Vertebrata</taxon>
        <taxon>Euteleostomi</taxon>
        <taxon>Actinopterygii</taxon>
        <taxon>Neopterygii</taxon>
        <taxon>Teleostei</taxon>
        <taxon>Neoteleostei</taxon>
        <taxon>Acanthomorphata</taxon>
        <taxon>Zeiogadaria</taxon>
        <taxon>Gadariae</taxon>
        <taxon>Gadiformes</taxon>
        <taxon>Muraenolepidoidei</taxon>
        <taxon>Muraenolepididae</taxon>
        <taxon>Muraenolepis</taxon>
    </lineage>
</organism>
<reference evidence="2" key="1">
    <citation type="submission" date="2022-07" db="EMBL/GenBank/DDBJ databases">
        <title>Chromosome-level genome of Muraenolepis orangiensis.</title>
        <authorList>
            <person name="Kim J."/>
        </authorList>
    </citation>
    <scope>NUCLEOTIDE SEQUENCE</scope>
    <source>
        <strain evidence="2">KU_S4_2022</strain>
        <tissue evidence="2">Muscle</tissue>
    </source>
</reference>
<dbReference type="Proteomes" id="UP001148018">
    <property type="component" value="Unassembled WGS sequence"/>
</dbReference>
<gene>
    <name evidence="2" type="ORF">NHX12_005622</name>
</gene>
<dbReference type="AlphaFoldDB" id="A0A9Q0DRX9"/>
<protein>
    <submittedName>
        <fullName evidence="2">Uncharacterized protein</fullName>
    </submittedName>
</protein>
<keyword evidence="3" id="KW-1185">Reference proteome</keyword>
<dbReference type="EMBL" id="JANIIK010000112">
    <property type="protein sequence ID" value="KAJ3593287.1"/>
    <property type="molecule type" value="Genomic_DNA"/>
</dbReference>
<evidence type="ECO:0000256" key="1">
    <source>
        <dbReference type="SAM" id="MobiDB-lite"/>
    </source>
</evidence>
<evidence type="ECO:0000313" key="2">
    <source>
        <dbReference type="EMBL" id="KAJ3593287.1"/>
    </source>
</evidence>
<proteinExistence type="predicted"/>
<comment type="caution">
    <text evidence="2">The sequence shown here is derived from an EMBL/GenBank/DDBJ whole genome shotgun (WGS) entry which is preliminary data.</text>
</comment>
<sequence length="66" mass="7643">MSQIKEKRGRGEVVAPEAPAENSRCDEYEMNWFGPRHDKPKDNLRLGGPRLHRGETIKTVVHFQNK</sequence>
<feature type="compositionally biased region" description="Basic and acidic residues" evidence="1">
    <location>
        <begin position="1"/>
        <end position="11"/>
    </location>
</feature>
<accession>A0A9Q0DRX9</accession>
<feature type="region of interest" description="Disordered" evidence="1">
    <location>
        <begin position="1"/>
        <end position="21"/>
    </location>
</feature>
<name>A0A9Q0DRX9_9TELE</name>
<evidence type="ECO:0000313" key="3">
    <source>
        <dbReference type="Proteomes" id="UP001148018"/>
    </source>
</evidence>